<dbReference type="InterPro" id="IPR024096">
    <property type="entry name" value="NO_sig/Golgi_transp_ligand-bd"/>
</dbReference>
<dbReference type="SMART" id="SM00989">
    <property type="entry name" value="V4R"/>
    <property type="match status" value="1"/>
</dbReference>
<dbReference type="Gene3D" id="3.30.1380.20">
    <property type="entry name" value="Trafficking protein particle complex subunit 3"/>
    <property type="match status" value="1"/>
</dbReference>
<gene>
    <name evidence="2" type="ORF">AB6713_05515</name>
</gene>
<dbReference type="EMBL" id="JBFWIC010000005">
    <property type="protein sequence ID" value="MEZ0474074.1"/>
    <property type="molecule type" value="Genomic_DNA"/>
</dbReference>
<organism evidence="2 3">
    <name type="scientific">Luteimonas salinilitoris</name>
    <dbReference type="NCBI Taxonomy" id="3237697"/>
    <lineage>
        <taxon>Bacteria</taxon>
        <taxon>Pseudomonadati</taxon>
        <taxon>Pseudomonadota</taxon>
        <taxon>Gammaproteobacteria</taxon>
        <taxon>Lysobacterales</taxon>
        <taxon>Lysobacteraceae</taxon>
        <taxon>Luteimonas</taxon>
    </lineage>
</organism>
<proteinExistence type="predicted"/>
<name>A0ABV4HMW7_9GAMM</name>
<accession>A0ABV4HMW7</accession>
<reference evidence="2 3" key="1">
    <citation type="submission" date="2024-07" db="EMBL/GenBank/DDBJ databases">
        <title>Luteimonas salilacus sp. nov., isolated from the shore soil of Salt Lake in Tibet of China.</title>
        <authorList>
            <person name="Zhang X."/>
            <person name="Li A."/>
        </authorList>
    </citation>
    <scope>NUCLEOTIDE SEQUENCE [LARGE SCALE GENOMIC DNA]</scope>
    <source>
        <strain evidence="2 3">B3-2-R+30</strain>
    </source>
</reference>
<evidence type="ECO:0000313" key="3">
    <source>
        <dbReference type="Proteomes" id="UP001566331"/>
    </source>
</evidence>
<dbReference type="RefSeq" id="WP_370564069.1">
    <property type="nucleotide sequence ID" value="NZ_JBFWIB010000006.1"/>
</dbReference>
<keyword evidence="3" id="KW-1185">Reference proteome</keyword>
<sequence length="271" mass="29009">MVTIELKVVSEQRNGLLLALGEVLLANQFKLLRHRRANTDRNVVMVLVVQGPEARLLPLEEQLGTHWMVRSFEAAPYEPGVSTSPQTLAEVVASIDPAHADALPASSAPTAAPAAPAAQSAAPDPARVEVLLPQLARDYPRVFGLVLGFERSLEPAQRATTMRYIGTRVGAWVYKRDFALGAALDLSRSIRHVALPAMRQLLPTEPDGDALTTGGSPFCVVAGHSVTAQCHFLCGFLEGLLNESGRLPRVRVSETACRAGGAAGCRFVFDA</sequence>
<dbReference type="InterPro" id="IPR004096">
    <property type="entry name" value="V4R"/>
</dbReference>
<dbReference type="SUPFAM" id="SSF111126">
    <property type="entry name" value="Ligand-binding domain in the NO signalling and Golgi transport"/>
    <property type="match status" value="1"/>
</dbReference>
<protein>
    <recommendedName>
        <fullName evidence="1">4-vinyl reductase 4VR domain-containing protein</fullName>
    </recommendedName>
</protein>
<feature type="domain" description="4-vinyl reductase 4VR" evidence="1">
    <location>
        <begin position="208"/>
        <end position="271"/>
    </location>
</feature>
<evidence type="ECO:0000313" key="2">
    <source>
        <dbReference type="EMBL" id="MEZ0474074.1"/>
    </source>
</evidence>
<comment type="caution">
    <text evidence="2">The sequence shown here is derived from an EMBL/GenBank/DDBJ whole genome shotgun (WGS) entry which is preliminary data.</text>
</comment>
<dbReference type="Proteomes" id="UP001566331">
    <property type="component" value="Unassembled WGS sequence"/>
</dbReference>
<evidence type="ECO:0000259" key="1">
    <source>
        <dbReference type="SMART" id="SM00989"/>
    </source>
</evidence>